<dbReference type="OrthoDB" id="567788at2759"/>
<evidence type="ECO:0000256" key="6">
    <source>
        <dbReference type="RuleBase" id="RU363132"/>
    </source>
</evidence>
<dbReference type="PANTHER" id="PTHR45799">
    <property type="entry name" value="RETICULON-LIKE PROTEIN"/>
    <property type="match status" value="1"/>
</dbReference>
<dbReference type="GO" id="GO:0005789">
    <property type="term" value="C:endoplasmic reticulum membrane"/>
    <property type="evidence" value="ECO:0007669"/>
    <property type="project" value="UniProtKB-SubCell"/>
</dbReference>
<dbReference type="EMBL" id="UYYF01004324">
    <property type="protein sequence ID" value="VDN02392.1"/>
    <property type="molecule type" value="Genomic_DNA"/>
</dbReference>
<dbReference type="InterPro" id="IPR003388">
    <property type="entry name" value="Reticulon"/>
</dbReference>
<keyword evidence="3 6" id="KW-0256">Endoplasmic reticulum</keyword>
<dbReference type="OMA" id="CLWSCWK"/>
<feature type="transmembrane region" description="Helical" evidence="6">
    <location>
        <begin position="192"/>
        <end position="213"/>
    </location>
</feature>
<feature type="domain" description="Reticulon" evidence="7">
    <location>
        <begin position="63"/>
        <end position="237"/>
    </location>
</feature>
<name>A0A0N5CXQ7_THECL</name>
<keyword evidence="5 6" id="KW-0472">Membrane</keyword>
<organism evidence="10">
    <name type="scientific">Thelazia callipaeda</name>
    <name type="common">Oriental eyeworm</name>
    <name type="synonym">Parasitic nematode</name>
    <dbReference type="NCBI Taxonomy" id="103827"/>
    <lineage>
        <taxon>Eukaryota</taxon>
        <taxon>Metazoa</taxon>
        <taxon>Ecdysozoa</taxon>
        <taxon>Nematoda</taxon>
        <taxon>Chromadorea</taxon>
        <taxon>Rhabditida</taxon>
        <taxon>Spirurina</taxon>
        <taxon>Spiruromorpha</taxon>
        <taxon>Thelazioidea</taxon>
        <taxon>Thelaziidae</taxon>
        <taxon>Thelazia</taxon>
    </lineage>
</organism>
<evidence type="ECO:0000256" key="5">
    <source>
        <dbReference type="ARBA" id="ARBA00023136"/>
    </source>
</evidence>
<reference evidence="10" key="1">
    <citation type="submission" date="2017-02" db="UniProtKB">
        <authorList>
            <consortium name="WormBaseParasite"/>
        </authorList>
    </citation>
    <scope>IDENTIFICATION</scope>
</reference>
<dbReference type="STRING" id="103827.A0A0N5CXQ7"/>
<evidence type="ECO:0000256" key="2">
    <source>
        <dbReference type="ARBA" id="ARBA00022692"/>
    </source>
</evidence>
<evidence type="ECO:0000313" key="9">
    <source>
        <dbReference type="Proteomes" id="UP000276776"/>
    </source>
</evidence>
<reference evidence="8 9" key="2">
    <citation type="submission" date="2018-11" db="EMBL/GenBank/DDBJ databases">
        <authorList>
            <consortium name="Pathogen Informatics"/>
        </authorList>
    </citation>
    <scope>NUCLEOTIDE SEQUENCE [LARGE SCALE GENOMIC DNA]</scope>
</reference>
<evidence type="ECO:0000256" key="1">
    <source>
        <dbReference type="ARBA" id="ARBA00004477"/>
    </source>
</evidence>
<evidence type="ECO:0000313" key="8">
    <source>
        <dbReference type="EMBL" id="VDN02392.1"/>
    </source>
</evidence>
<protein>
    <recommendedName>
        <fullName evidence="6">Reticulon-like protein</fullName>
    </recommendedName>
</protein>
<dbReference type="Proteomes" id="UP000276776">
    <property type="component" value="Unassembled WGS sequence"/>
</dbReference>
<dbReference type="Gene3D" id="1.20.5.2480">
    <property type="match status" value="1"/>
</dbReference>
<keyword evidence="4 6" id="KW-1133">Transmembrane helix</keyword>
<proteinExistence type="predicted"/>
<feature type="transmembrane region" description="Helical" evidence="6">
    <location>
        <begin position="96"/>
        <end position="115"/>
    </location>
</feature>
<evidence type="ECO:0000259" key="7">
    <source>
        <dbReference type="PROSITE" id="PS50845"/>
    </source>
</evidence>
<dbReference type="AlphaFoldDB" id="A0A0N5CXQ7"/>
<keyword evidence="2 6" id="KW-0812">Transmembrane</keyword>
<comment type="subcellular location">
    <subcellularLocation>
        <location evidence="1 6">Endoplasmic reticulum membrane</location>
        <topology evidence="1 6">Multi-pass membrane protein</topology>
    </subcellularLocation>
</comment>
<feature type="transmembrane region" description="Helical" evidence="6">
    <location>
        <begin position="32"/>
        <end position="52"/>
    </location>
</feature>
<evidence type="ECO:0000256" key="3">
    <source>
        <dbReference type="ARBA" id="ARBA00022824"/>
    </source>
</evidence>
<accession>A0A0N5CXQ7</accession>
<dbReference type="PANTHER" id="PTHR45799:SF2">
    <property type="entry name" value="RETICULON-LIKE PROTEIN"/>
    <property type="match status" value="1"/>
</dbReference>
<sequence length="237" mass="26712">MTDTVEDSGFFLTILHGVYALISLIFRAILRFGLSSALIASFFLTLHAAGQFSKQALQRRQDVLDLVYWRDPVKSGAVLATTLVTLIVFAKFPLTAVISYLALAVLGGTLGFRIYKLLEAQVRKTDGANPFQTYLNREFHLPQEKIHQQLDTLIEHAQLIGNELRRLFLVESVVDSVKFGLLLWALTYVSNWFSGLCILILAVLTVFTVPKVYEVYQEPIDHNISTVKQHLNDVNTK</sequence>
<feature type="transmembrane region" description="Helical" evidence="6">
    <location>
        <begin position="9"/>
        <end position="26"/>
    </location>
</feature>
<evidence type="ECO:0000256" key="4">
    <source>
        <dbReference type="ARBA" id="ARBA00022989"/>
    </source>
</evidence>
<dbReference type="WBParaSite" id="TCLT_0000519401-mRNA-1">
    <property type="protein sequence ID" value="TCLT_0000519401-mRNA-1"/>
    <property type="gene ID" value="TCLT_0000519401"/>
</dbReference>
<dbReference type="Pfam" id="PF02453">
    <property type="entry name" value="Reticulon"/>
    <property type="match status" value="1"/>
</dbReference>
<gene>
    <name evidence="8" type="ORF">TCLT_LOCUS5183</name>
</gene>
<dbReference type="PROSITE" id="PS50845">
    <property type="entry name" value="RETICULON"/>
    <property type="match status" value="1"/>
</dbReference>
<dbReference type="GO" id="GO:0030424">
    <property type="term" value="C:axon"/>
    <property type="evidence" value="ECO:0007669"/>
    <property type="project" value="TreeGrafter"/>
</dbReference>
<evidence type="ECO:0000313" key="10">
    <source>
        <dbReference type="WBParaSite" id="TCLT_0000519401-mRNA-1"/>
    </source>
</evidence>
<keyword evidence="9" id="KW-1185">Reference proteome</keyword>
<dbReference type="InterPro" id="IPR046964">
    <property type="entry name" value="RTN1-4"/>
</dbReference>